<organism evidence="2 3">
    <name type="scientific">Trichonephila clavata</name>
    <name type="common">Joro spider</name>
    <name type="synonym">Nephila clavata</name>
    <dbReference type="NCBI Taxonomy" id="2740835"/>
    <lineage>
        <taxon>Eukaryota</taxon>
        <taxon>Metazoa</taxon>
        <taxon>Ecdysozoa</taxon>
        <taxon>Arthropoda</taxon>
        <taxon>Chelicerata</taxon>
        <taxon>Arachnida</taxon>
        <taxon>Araneae</taxon>
        <taxon>Araneomorphae</taxon>
        <taxon>Entelegynae</taxon>
        <taxon>Araneoidea</taxon>
        <taxon>Nephilidae</taxon>
        <taxon>Trichonephila</taxon>
    </lineage>
</organism>
<sequence length="79" mass="8851">LGGRKFSLTVGGSQFHQAKWKVSSLPRQITYFNLPAIIFNLYAVSLAYNKDTLSMLENVPGQVSILGTETKNLTYSRRN</sequence>
<evidence type="ECO:0000313" key="2">
    <source>
        <dbReference type="EMBL" id="GFQ85432.1"/>
    </source>
</evidence>
<dbReference type="Proteomes" id="UP000887116">
    <property type="component" value="Unassembled WGS sequence"/>
</dbReference>
<keyword evidence="3" id="KW-1185">Reference proteome</keyword>
<keyword evidence="1" id="KW-0472">Membrane</keyword>
<keyword evidence="1" id="KW-0812">Transmembrane</keyword>
<feature type="transmembrane region" description="Helical" evidence="1">
    <location>
        <begin position="29"/>
        <end position="48"/>
    </location>
</feature>
<accession>A0A8X6FNT9</accession>
<evidence type="ECO:0000313" key="3">
    <source>
        <dbReference type="Proteomes" id="UP000887116"/>
    </source>
</evidence>
<evidence type="ECO:0000256" key="1">
    <source>
        <dbReference type="SAM" id="Phobius"/>
    </source>
</evidence>
<name>A0A8X6FNT9_TRICU</name>
<dbReference type="AlphaFoldDB" id="A0A8X6FNT9"/>
<feature type="non-terminal residue" evidence="2">
    <location>
        <position position="1"/>
    </location>
</feature>
<gene>
    <name evidence="2" type="ORF">TNCT_98251</name>
</gene>
<comment type="caution">
    <text evidence="2">The sequence shown here is derived from an EMBL/GenBank/DDBJ whole genome shotgun (WGS) entry which is preliminary data.</text>
</comment>
<proteinExistence type="predicted"/>
<keyword evidence="1" id="KW-1133">Transmembrane helix</keyword>
<dbReference type="EMBL" id="BMAO01032884">
    <property type="protein sequence ID" value="GFQ85432.1"/>
    <property type="molecule type" value="Genomic_DNA"/>
</dbReference>
<protein>
    <submittedName>
        <fullName evidence="2">Uncharacterized protein</fullName>
    </submittedName>
</protein>
<reference evidence="2" key="1">
    <citation type="submission" date="2020-07" db="EMBL/GenBank/DDBJ databases">
        <title>Multicomponent nature underlies the extraordinary mechanical properties of spider dragline silk.</title>
        <authorList>
            <person name="Kono N."/>
            <person name="Nakamura H."/>
            <person name="Mori M."/>
            <person name="Yoshida Y."/>
            <person name="Ohtoshi R."/>
            <person name="Malay A.D."/>
            <person name="Moran D.A.P."/>
            <person name="Tomita M."/>
            <person name="Numata K."/>
            <person name="Arakawa K."/>
        </authorList>
    </citation>
    <scope>NUCLEOTIDE SEQUENCE</scope>
</reference>